<reference evidence="12" key="1">
    <citation type="submission" date="2017-01" db="EMBL/GenBank/DDBJ databases">
        <authorList>
            <person name="Varghese N."/>
            <person name="Submissions S."/>
        </authorList>
    </citation>
    <scope>NUCLEOTIDE SEQUENCE [LARGE SCALE GENOMIC DNA]</scope>
    <source>
        <strain evidence="12">DSM 23127</strain>
    </source>
</reference>
<sequence>MRRKPVSNGLTGNLRVPGDKSISHRSVIFASLAEGKSMIRGFLDGEDCLRTVEVFRNMGVRIDREGTELTIHGRGVNALEEPVVPLYFGNSGTTARLMSGILAGLPFFTTAYGDDSLSNRPMDRVVQPLRQMGASIYGREDGKKLPLAFDNSALQGITYELPVKSAQVKSAVLLGGMLAEGKTTVIEKGPTRNHTETMLPEFGVEVNKTGLEVSIEGGQRLRASDINVPGDISSAAFFIVAAAIVPGSNVTIKQVGLNETRNGVIQVLERMGASISVTITEYIGKEPVGDVNVQSSSLKGCVFEGEIIANLIDEIPILALAATQAEGETVIKDAKELKVKETDRIIAVCDNLRVMGAEITPTEDGMIIQGPTPLCGGEVTSVGDHRIGMMEAIASLITDGEVVIHRPESINISYPGFFSDLDFLLEK</sequence>
<feature type="binding site" evidence="9">
    <location>
        <position position="120"/>
    </location>
    <ligand>
        <name>phosphoenolpyruvate</name>
        <dbReference type="ChEBI" id="CHEBI:58702"/>
    </ligand>
</feature>
<dbReference type="Pfam" id="PF00275">
    <property type="entry name" value="EPSP_synthase"/>
    <property type="match status" value="1"/>
</dbReference>
<keyword evidence="4 9" id="KW-0963">Cytoplasm</keyword>
<evidence type="ECO:0000259" key="10">
    <source>
        <dbReference type="Pfam" id="PF00275"/>
    </source>
</evidence>
<dbReference type="OrthoDB" id="9809920at2"/>
<feature type="binding site" evidence="9">
    <location>
        <position position="386"/>
    </location>
    <ligand>
        <name>phosphoenolpyruvate</name>
        <dbReference type="ChEBI" id="CHEBI:58702"/>
    </ligand>
</feature>
<evidence type="ECO:0000256" key="3">
    <source>
        <dbReference type="ARBA" id="ARBA00009948"/>
    </source>
</evidence>
<dbReference type="PROSITE" id="PS00885">
    <property type="entry name" value="EPSP_SYNTHASE_2"/>
    <property type="match status" value="1"/>
</dbReference>
<keyword evidence="12" id="KW-1185">Reference proteome</keyword>
<dbReference type="InterPro" id="IPR006264">
    <property type="entry name" value="EPSP_synthase"/>
</dbReference>
<dbReference type="GO" id="GO:0008652">
    <property type="term" value="P:amino acid biosynthetic process"/>
    <property type="evidence" value="ECO:0007669"/>
    <property type="project" value="UniProtKB-KW"/>
</dbReference>
<keyword evidence="6 9" id="KW-0808">Transferase</keyword>
<dbReference type="CDD" id="cd01556">
    <property type="entry name" value="EPSP_synthase"/>
    <property type="match status" value="1"/>
</dbReference>
<dbReference type="EMBL" id="FTOC01000001">
    <property type="protein sequence ID" value="SIS37153.1"/>
    <property type="molecule type" value="Genomic_DNA"/>
</dbReference>
<dbReference type="AlphaFoldDB" id="A0A1N7IJ77"/>
<comment type="similarity">
    <text evidence="3 9">Belongs to the EPSP synthase family.</text>
</comment>
<feature type="binding site" evidence="9">
    <location>
        <position position="92"/>
    </location>
    <ligand>
        <name>phosphoenolpyruvate</name>
        <dbReference type="ChEBI" id="CHEBI:58702"/>
    </ligand>
</feature>
<dbReference type="InterPro" id="IPR023193">
    <property type="entry name" value="EPSP_synthase_CS"/>
</dbReference>
<feature type="binding site" evidence="9">
    <location>
        <position position="313"/>
    </location>
    <ligand>
        <name>3-phosphoshikimate</name>
        <dbReference type="ChEBI" id="CHEBI:145989"/>
    </ligand>
</feature>
<dbReference type="GO" id="GO:0009073">
    <property type="term" value="P:aromatic amino acid family biosynthetic process"/>
    <property type="evidence" value="ECO:0007669"/>
    <property type="project" value="UniProtKB-KW"/>
</dbReference>
<comment type="pathway">
    <text evidence="2 9">Metabolic intermediate biosynthesis; chorismate biosynthesis; chorismate from D-erythrose 4-phosphate and phosphoenolpyruvate: step 6/7.</text>
</comment>
<feature type="binding site" evidence="9">
    <location>
        <position position="167"/>
    </location>
    <ligand>
        <name>3-phosphoshikimate</name>
        <dbReference type="ChEBI" id="CHEBI:145989"/>
    </ligand>
</feature>
<accession>A0A1N7IJ77</accession>
<organism evidence="11 12">
    <name type="scientific">Salimicrobium flavidum</name>
    <dbReference type="NCBI Taxonomy" id="570947"/>
    <lineage>
        <taxon>Bacteria</taxon>
        <taxon>Bacillati</taxon>
        <taxon>Bacillota</taxon>
        <taxon>Bacilli</taxon>
        <taxon>Bacillales</taxon>
        <taxon>Bacillaceae</taxon>
        <taxon>Salimicrobium</taxon>
    </lineage>
</organism>
<dbReference type="InterPro" id="IPR036968">
    <property type="entry name" value="Enolpyruvate_Tfrase_sf"/>
</dbReference>
<evidence type="ECO:0000256" key="2">
    <source>
        <dbReference type="ARBA" id="ARBA00004811"/>
    </source>
</evidence>
<dbReference type="FunFam" id="3.65.10.10:FF:000005">
    <property type="entry name" value="3-phosphoshikimate 1-carboxyvinyltransferase"/>
    <property type="match status" value="1"/>
</dbReference>
<dbReference type="FunFam" id="3.65.10.10:FF:000006">
    <property type="entry name" value="3-phosphoshikimate 1-carboxyvinyltransferase"/>
    <property type="match status" value="1"/>
</dbReference>
<dbReference type="PANTHER" id="PTHR21090:SF5">
    <property type="entry name" value="PENTAFUNCTIONAL AROM POLYPEPTIDE"/>
    <property type="match status" value="1"/>
</dbReference>
<dbReference type="Proteomes" id="UP000187608">
    <property type="component" value="Unassembled WGS sequence"/>
</dbReference>
<dbReference type="STRING" id="570947.SAMN05421687_101242"/>
<dbReference type="SUPFAM" id="SSF55205">
    <property type="entry name" value="EPT/RTPC-like"/>
    <property type="match status" value="1"/>
</dbReference>
<dbReference type="EC" id="2.5.1.19" evidence="9"/>
<dbReference type="PROSITE" id="PS00104">
    <property type="entry name" value="EPSP_SYNTHASE_1"/>
    <property type="match status" value="1"/>
</dbReference>
<dbReference type="RefSeq" id="WP_076556511.1">
    <property type="nucleotide sequence ID" value="NZ_FTOC01000001.1"/>
</dbReference>
<feature type="binding site" evidence="9">
    <location>
        <position position="20"/>
    </location>
    <ligand>
        <name>phosphoenolpyruvate</name>
        <dbReference type="ChEBI" id="CHEBI:58702"/>
    </ligand>
</feature>
<evidence type="ECO:0000256" key="7">
    <source>
        <dbReference type="ARBA" id="ARBA00023141"/>
    </source>
</evidence>
<evidence type="ECO:0000256" key="4">
    <source>
        <dbReference type="ARBA" id="ARBA00022490"/>
    </source>
</evidence>
<name>A0A1N7IJ77_9BACI</name>
<dbReference type="PIRSF" id="PIRSF000505">
    <property type="entry name" value="EPSPS"/>
    <property type="match status" value="1"/>
</dbReference>
<feature type="domain" description="Enolpyruvate transferase" evidence="10">
    <location>
        <begin position="9"/>
        <end position="421"/>
    </location>
</feature>
<comment type="catalytic activity">
    <reaction evidence="8">
        <text>3-phosphoshikimate + phosphoenolpyruvate = 5-O-(1-carboxyvinyl)-3-phosphoshikimate + phosphate</text>
        <dbReference type="Rhea" id="RHEA:21256"/>
        <dbReference type="ChEBI" id="CHEBI:43474"/>
        <dbReference type="ChEBI" id="CHEBI:57701"/>
        <dbReference type="ChEBI" id="CHEBI:58702"/>
        <dbReference type="ChEBI" id="CHEBI:145989"/>
        <dbReference type="EC" id="2.5.1.19"/>
    </reaction>
    <physiologicalReaction direction="left-to-right" evidence="8">
        <dbReference type="Rhea" id="RHEA:21257"/>
    </physiologicalReaction>
</comment>
<evidence type="ECO:0000256" key="6">
    <source>
        <dbReference type="ARBA" id="ARBA00022679"/>
    </source>
</evidence>
<dbReference type="HAMAP" id="MF_00210">
    <property type="entry name" value="EPSP_synth"/>
    <property type="match status" value="1"/>
</dbReference>
<dbReference type="Gene3D" id="3.65.10.10">
    <property type="entry name" value="Enolpyruvate transferase domain"/>
    <property type="match status" value="2"/>
</dbReference>
<dbReference type="GO" id="GO:0003866">
    <property type="term" value="F:3-phosphoshikimate 1-carboxyvinyltransferase activity"/>
    <property type="evidence" value="ECO:0007669"/>
    <property type="project" value="UniProtKB-UniRule"/>
</dbReference>
<dbReference type="UniPathway" id="UPA00053">
    <property type="reaction ID" value="UER00089"/>
</dbReference>
<dbReference type="NCBIfam" id="TIGR01356">
    <property type="entry name" value="aroA"/>
    <property type="match status" value="1"/>
</dbReference>
<comment type="subunit">
    <text evidence="9">Monomer.</text>
</comment>
<feature type="binding site" evidence="9">
    <location>
        <position position="344"/>
    </location>
    <ligand>
        <name>phosphoenolpyruvate</name>
        <dbReference type="ChEBI" id="CHEBI:58702"/>
    </ligand>
</feature>
<feature type="binding site" evidence="9">
    <location>
        <position position="167"/>
    </location>
    <ligand>
        <name>phosphoenolpyruvate</name>
        <dbReference type="ChEBI" id="CHEBI:58702"/>
    </ligand>
</feature>
<evidence type="ECO:0000313" key="12">
    <source>
        <dbReference type="Proteomes" id="UP000187608"/>
    </source>
</evidence>
<comment type="subcellular location">
    <subcellularLocation>
        <location evidence="9">Cytoplasm</location>
    </subcellularLocation>
</comment>
<feature type="binding site" evidence="9">
    <location>
        <position position="340"/>
    </location>
    <ligand>
        <name>3-phosphoshikimate</name>
        <dbReference type="ChEBI" id="CHEBI:145989"/>
    </ligand>
</feature>
<evidence type="ECO:0000313" key="11">
    <source>
        <dbReference type="EMBL" id="SIS37153.1"/>
    </source>
</evidence>
<keyword evidence="7 9" id="KW-0057">Aromatic amino acid biosynthesis</keyword>
<evidence type="ECO:0000256" key="5">
    <source>
        <dbReference type="ARBA" id="ARBA00022605"/>
    </source>
</evidence>
<evidence type="ECO:0000256" key="8">
    <source>
        <dbReference type="ARBA" id="ARBA00044633"/>
    </source>
</evidence>
<feature type="binding site" evidence="9">
    <location>
        <position position="25"/>
    </location>
    <ligand>
        <name>3-phosphoshikimate</name>
        <dbReference type="ChEBI" id="CHEBI:145989"/>
    </ligand>
</feature>
<comment type="function">
    <text evidence="1 9">Catalyzes the transfer of the enolpyruvyl moiety of phosphoenolpyruvate (PEP) to the 5-hydroxyl of shikimate-3-phosphate (S3P) to produce enolpyruvyl shikimate-3-phosphate and inorganic phosphate.</text>
</comment>
<comment type="caution">
    <text evidence="9">Lacks conserved residue(s) required for the propagation of feature annotation.</text>
</comment>
<dbReference type="GO" id="GO:0009423">
    <property type="term" value="P:chorismate biosynthetic process"/>
    <property type="evidence" value="ECO:0007669"/>
    <property type="project" value="UniProtKB-UniRule"/>
</dbReference>
<protein>
    <recommendedName>
        <fullName evidence="9">3-phosphoshikimate 1-carboxyvinyltransferase</fullName>
        <ecNumber evidence="9">2.5.1.19</ecNumber>
    </recommendedName>
    <alternativeName>
        <fullName evidence="9">5-enolpyruvylshikimate-3-phosphate synthase</fullName>
        <shortName evidence="9">EPSP synthase</shortName>
        <shortName evidence="9">EPSPS</shortName>
    </alternativeName>
</protein>
<feature type="binding site" evidence="9">
    <location>
        <position position="20"/>
    </location>
    <ligand>
        <name>3-phosphoshikimate</name>
        <dbReference type="ChEBI" id="CHEBI:145989"/>
    </ligand>
</feature>
<dbReference type="InterPro" id="IPR001986">
    <property type="entry name" value="Enolpyruvate_Tfrase_dom"/>
</dbReference>
<dbReference type="PANTHER" id="PTHR21090">
    <property type="entry name" value="AROM/DEHYDROQUINATE SYNTHASE"/>
    <property type="match status" value="1"/>
</dbReference>
<feature type="active site" description="Proton acceptor" evidence="9">
    <location>
        <position position="313"/>
    </location>
</feature>
<dbReference type="InterPro" id="IPR013792">
    <property type="entry name" value="RNA3'P_cycl/enolpyr_Trfase_a/b"/>
</dbReference>
<feature type="binding site" evidence="9">
    <location>
        <position position="21"/>
    </location>
    <ligand>
        <name>3-phosphoshikimate</name>
        <dbReference type="ChEBI" id="CHEBI:145989"/>
    </ligand>
</feature>
<dbReference type="GO" id="GO:0005737">
    <property type="term" value="C:cytoplasm"/>
    <property type="evidence" value="ECO:0007669"/>
    <property type="project" value="UniProtKB-SubCell"/>
</dbReference>
<evidence type="ECO:0000256" key="1">
    <source>
        <dbReference type="ARBA" id="ARBA00002174"/>
    </source>
</evidence>
<keyword evidence="5 9" id="KW-0028">Amino-acid biosynthesis</keyword>
<feature type="binding site" evidence="9">
    <location>
        <position position="165"/>
    </location>
    <ligand>
        <name>3-phosphoshikimate</name>
        <dbReference type="ChEBI" id="CHEBI:145989"/>
    </ligand>
</feature>
<gene>
    <name evidence="9" type="primary">aroA</name>
    <name evidence="11" type="ORF">SAMN05421687_101242</name>
</gene>
<evidence type="ECO:0000256" key="9">
    <source>
        <dbReference type="HAMAP-Rule" id="MF_00210"/>
    </source>
</evidence>
<proteinExistence type="inferred from homology"/>